<feature type="domain" description="Tyr recombinase" evidence="7">
    <location>
        <begin position="204"/>
        <end position="375"/>
    </location>
</feature>
<evidence type="ECO:0000256" key="5">
    <source>
        <dbReference type="PROSITE-ProRule" id="PRU01248"/>
    </source>
</evidence>
<dbReference type="Pfam" id="PF14659">
    <property type="entry name" value="Phage_int_SAM_3"/>
    <property type="match status" value="1"/>
</dbReference>
<reference evidence="9 10" key="1">
    <citation type="submission" date="2024-05" db="EMBL/GenBank/DDBJ databases">
        <authorList>
            <person name="Liu Q."/>
            <person name="Xin Y.-H."/>
        </authorList>
    </citation>
    <scope>NUCLEOTIDE SEQUENCE [LARGE SCALE GENOMIC DNA]</scope>
    <source>
        <strain evidence="9 10">CGMCC 1.10181</strain>
    </source>
</reference>
<dbReference type="InterPro" id="IPR011010">
    <property type="entry name" value="DNA_brk_join_enz"/>
</dbReference>
<dbReference type="PROSITE" id="PS51898">
    <property type="entry name" value="TYR_RECOMBINASE"/>
    <property type="match status" value="1"/>
</dbReference>
<protein>
    <submittedName>
        <fullName evidence="9">Tyrosine-type recombinase/integrase</fullName>
    </submittedName>
</protein>
<evidence type="ECO:0000256" key="1">
    <source>
        <dbReference type="ARBA" id="ARBA00008857"/>
    </source>
</evidence>
<feature type="compositionally biased region" description="Basic residues" evidence="6">
    <location>
        <begin position="392"/>
        <end position="404"/>
    </location>
</feature>
<dbReference type="Gene3D" id="1.10.443.10">
    <property type="entry name" value="Intergrase catalytic core"/>
    <property type="match status" value="1"/>
</dbReference>
<evidence type="ECO:0000313" key="9">
    <source>
        <dbReference type="EMBL" id="MEN2790287.1"/>
    </source>
</evidence>
<dbReference type="InterPro" id="IPR044068">
    <property type="entry name" value="CB"/>
</dbReference>
<keyword evidence="4" id="KW-0233">DNA recombination</keyword>
<name>A0ABU9Y3E5_9SPHN</name>
<dbReference type="InterPro" id="IPR038488">
    <property type="entry name" value="Integrase_DNA-bd_sf"/>
</dbReference>
<dbReference type="CDD" id="cd00796">
    <property type="entry name" value="INT_Rci_Hp1_C"/>
    <property type="match status" value="1"/>
</dbReference>
<proteinExistence type="inferred from homology"/>
<keyword evidence="10" id="KW-1185">Reference proteome</keyword>
<accession>A0ABU9Y3E5</accession>
<dbReference type="InterPro" id="IPR010998">
    <property type="entry name" value="Integrase_recombinase_N"/>
</dbReference>
<dbReference type="Gene3D" id="3.30.160.390">
    <property type="entry name" value="Integrase, DNA-binding domain"/>
    <property type="match status" value="1"/>
</dbReference>
<evidence type="ECO:0000256" key="3">
    <source>
        <dbReference type="ARBA" id="ARBA00023125"/>
    </source>
</evidence>
<evidence type="ECO:0000259" key="8">
    <source>
        <dbReference type="PROSITE" id="PS51900"/>
    </source>
</evidence>
<dbReference type="Pfam" id="PF00589">
    <property type="entry name" value="Phage_integrase"/>
    <property type="match status" value="1"/>
</dbReference>
<gene>
    <name evidence="9" type="ORF">ABC974_11670</name>
</gene>
<dbReference type="InterPro" id="IPR002104">
    <property type="entry name" value="Integrase_catalytic"/>
</dbReference>
<evidence type="ECO:0000259" key="7">
    <source>
        <dbReference type="PROSITE" id="PS51898"/>
    </source>
</evidence>
<sequence length="421" mass="45587">MRNADRFDLADLDISTIDLPASGERSLRDSVVPALALRVRSSGSRSWVVLRTKDGKTVRETLGDAVSVPLASARLMASGPVVAKSPIKEITEPDERLFKPAATVADMLPRFLTFGANGRWKPSTGRQMESVGRTCILPLLGDRKLQDITPQDVACWHRDVTAQTSSARMALSTLSGLMLFAEDHGVRPAGSNPCRGLRKKAKGHRGRHLPPGSVKRLWAALDRLHGRMPDYCDAVRLLLLTGARRSEVLGLQWDLIAGPRAVLEDSKSGPRTIWLNAPAREILDARRAASASLYVFPSPRIDGPLTAMDAPWRAILKEAGLSGMRLHDLRHHFASVAVSNGIDIRLVGQLLGHRDIDSTLGYAHLATGALTKSASRVSSIIDRSMNAGATPKPRHQCQKPTSRSRRALAAAVASSGEARHA</sequence>
<dbReference type="PANTHER" id="PTHR30629">
    <property type="entry name" value="PROPHAGE INTEGRASE"/>
    <property type="match status" value="1"/>
</dbReference>
<evidence type="ECO:0000256" key="2">
    <source>
        <dbReference type="ARBA" id="ARBA00022908"/>
    </source>
</evidence>
<feature type="domain" description="Core-binding (CB)" evidence="8">
    <location>
        <begin position="102"/>
        <end position="182"/>
    </location>
</feature>
<comment type="similarity">
    <text evidence="1">Belongs to the 'phage' integrase family.</text>
</comment>
<evidence type="ECO:0000256" key="6">
    <source>
        <dbReference type="SAM" id="MobiDB-lite"/>
    </source>
</evidence>
<dbReference type="EMBL" id="JBDIME010000008">
    <property type="protein sequence ID" value="MEN2790287.1"/>
    <property type="molecule type" value="Genomic_DNA"/>
</dbReference>
<keyword evidence="2" id="KW-0229">DNA integration</keyword>
<keyword evidence="3 5" id="KW-0238">DNA-binding</keyword>
<feature type="region of interest" description="Disordered" evidence="6">
    <location>
        <begin position="384"/>
        <end position="404"/>
    </location>
</feature>
<dbReference type="RefSeq" id="WP_343889037.1">
    <property type="nucleotide sequence ID" value="NZ_BAAAEH010000016.1"/>
</dbReference>
<dbReference type="InterPro" id="IPR004107">
    <property type="entry name" value="Integrase_SAM-like_N"/>
</dbReference>
<dbReference type="PROSITE" id="PS51900">
    <property type="entry name" value="CB"/>
    <property type="match status" value="1"/>
</dbReference>
<evidence type="ECO:0000313" key="10">
    <source>
        <dbReference type="Proteomes" id="UP001419910"/>
    </source>
</evidence>
<dbReference type="InterPro" id="IPR050808">
    <property type="entry name" value="Phage_Integrase"/>
</dbReference>
<organism evidence="9 10">
    <name type="scientific">Sphingomonas oligophenolica</name>
    <dbReference type="NCBI Taxonomy" id="301154"/>
    <lineage>
        <taxon>Bacteria</taxon>
        <taxon>Pseudomonadati</taxon>
        <taxon>Pseudomonadota</taxon>
        <taxon>Alphaproteobacteria</taxon>
        <taxon>Sphingomonadales</taxon>
        <taxon>Sphingomonadaceae</taxon>
        <taxon>Sphingomonas</taxon>
    </lineage>
</organism>
<dbReference type="PANTHER" id="PTHR30629:SF2">
    <property type="entry name" value="PROPHAGE INTEGRASE INTS-RELATED"/>
    <property type="match status" value="1"/>
</dbReference>
<dbReference type="Proteomes" id="UP001419910">
    <property type="component" value="Unassembled WGS sequence"/>
</dbReference>
<dbReference type="InterPro" id="IPR013762">
    <property type="entry name" value="Integrase-like_cat_sf"/>
</dbReference>
<comment type="caution">
    <text evidence="9">The sequence shown here is derived from an EMBL/GenBank/DDBJ whole genome shotgun (WGS) entry which is preliminary data.</text>
</comment>
<dbReference type="Gene3D" id="1.10.150.130">
    <property type="match status" value="1"/>
</dbReference>
<evidence type="ECO:0000256" key="4">
    <source>
        <dbReference type="ARBA" id="ARBA00023172"/>
    </source>
</evidence>
<dbReference type="SUPFAM" id="SSF56349">
    <property type="entry name" value="DNA breaking-rejoining enzymes"/>
    <property type="match status" value="1"/>
</dbReference>